<dbReference type="InterPro" id="IPR043917">
    <property type="entry name" value="DUF5753"/>
</dbReference>
<accession>A0AAU2VST5</accession>
<dbReference type="Pfam" id="PF13560">
    <property type="entry name" value="HTH_31"/>
    <property type="match status" value="1"/>
</dbReference>
<dbReference type="InterPro" id="IPR010982">
    <property type="entry name" value="Lambda_DNA-bd_dom_sf"/>
</dbReference>
<organism evidence="2">
    <name type="scientific">Streptomyces sp. NBC_00008</name>
    <dbReference type="NCBI Taxonomy" id="2903610"/>
    <lineage>
        <taxon>Bacteria</taxon>
        <taxon>Bacillati</taxon>
        <taxon>Actinomycetota</taxon>
        <taxon>Actinomycetes</taxon>
        <taxon>Kitasatosporales</taxon>
        <taxon>Streptomycetaceae</taxon>
        <taxon>Streptomyces</taxon>
    </lineage>
</organism>
<dbReference type="SMART" id="SM00530">
    <property type="entry name" value="HTH_XRE"/>
    <property type="match status" value="1"/>
</dbReference>
<evidence type="ECO:0000259" key="1">
    <source>
        <dbReference type="PROSITE" id="PS50943"/>
    </source>
</evidence>
<reference evidence="2" key="1">
    <citation type="submission" date="2022-10" db="EMBL/GenBank/DDBJ databases">
        <title>The complete genomes of actinobacterial strains from the NBC collection.</title>
        <authorList>
            <person name="Joergensen T.S."/>
            <person name="Alvarez Arevalo M."/>
            <person name="Sterndorff E.B."/>
            <person name="Faurdal D."/>
            <person name="Vuksanovic O."/>
            <person name="Mourched A.-S."/>
            <person name="Charusanti P."/>
            <person name="Shaw S."/>
            <person name="Blin K."/>
            <person name="Weber T."/>
        </authorList>
    </citation>
    <scope>NUCLEOTIDE SEQUENCE</scope>
    <source>
        <strain evidence="2">NBC_00008</strain>
    </source>
</reference>
<gene>
    <name evidence="2" type="ORF">OG398_15580</name>
</gene>
<name>A0AAU2VST5_9ACTN</name>
<proteinExistence type="predicted"/>
<protein>
    <submittedName>
        <fullName evidence="2">Helix-turn-helix transcriptional regulator</fullName>
    </submittedName>
</protein>
<evidence type="ECO:0000313" key="2">
    <source>
        <dbReference type="EMBL" id="WTW69592.1"/>
    </source>
</evidence>
<dbReference type="InterPro" id="IPR001387">
    <property type="entry name" value="Cro/C1-type_HTH"/>
</dbReference>
<dbReference type="Gene3D" id="1.10.260.40">
    <property type="entry name" value="lambda repressor-like DNA-binding domains"/>
    <property type="match status" value="1"/>
</dbReference>
<dbReference type="GO" id="GO:0003677">
    <property type="term" value="F:DNA binding"/>
    <property type="evidence" value="ECO:0007669"/>
    <property type="project" value="InterPro"/>
</dbReference>
<dbReference type="SUPFAM" id="SSF47413">
    <property type="entry name" value="lambda repressor-like DNA-binding domains"/>
    <property type="match status" value="1"/>
</dbReference>
<dbReference type="AlphaFoldDB" id="A0AAU2VST5"/>
<dbReference type="PROSITE" id="PS50943">
    <property type="entry name" value="HTH_CROC1"/>
    <property type="match status" value="1"/>
</dbReference>
<feature type="domain" description="HTH cro/C1-type" evidence="1">
    <location>
        <begin position="9"/>
        <end position="63"/>
    </location>
</feature>
<dbReference type="EMBL" id="CP108313">
    <property type="protein sequence ID" value="WTW69592.1"/>
    <property type="molecule type" value="Genomic_DNA"/>
</dbReference>
<sequence>MRRLVGELIRAHRIRAGLTQKGAGEKLRISESLMGAVERAERIPSNELLLEMEELFGANGALQECCDMLDEEKYPPKFLGWAKSERTARIINGYETMVIPGLLQTEAYAYALHRVRMPAYTEAEVVSRVEARLERQSVLTRTPPPHIGYVVEESVLERCLGGPEVLKEQLQHVLDCIERYKHVTVQVMPTAQPSHAGLWGSFQLLSTAEGRGLVYVEARGGDRYISQPDQVVETFDLFGILRAQGHNPWTSAEIIEKKVRQL</sequence>
<dbReference type="Pfam" id="PF19054">
    <property type="entry name" value="DUF5753"/>
    <property type="match status" value="1"/>
</dbReference>